<keyword evidence="2" id="KW-0479">Metal-binding</keyword>
<feature type="binding site" evidence="2">
    <location>
        <position position="40"/>
    </location>
    <ligand>
        <name>Fe cation</name>
        <dbReference type="ChEBI" id="CHEBI:24875"/>
        <label>1</label>
    </ligand>
</feature>
<dbReference type="PIRSF" id="PIRSF004789">
    <property type="entry name" value="DR1281"/>
    <property type="match status" value="1"/>
</dbReference>
<feature type="active site" description="Proton donor" evidence="1">
    <location>
        <position position="69"/>
    </location>
</feature>
<name>A0A6N2RGE8_9FIRM</name>
<evidence type="ECO:0000256" key="1">
    <source>
        <dbReference type="PIRSR" id="PIRSR004789-50"/>
    </source>
</evidence>
<organism evidence="3">
    <name type="scientific">uncultured Anaerotruncus sp</name>
    <dbReference type="NCBI Taxonomy" id="905011"/>
    <lineage>
        <taxon>Bacteria</taxon>
        <taxon>Bacillati</taxon>
        <taxon>Bacillota</taxon>
        <taxon>Clostridia</taxon>
        <taxon>Eubacteriales</taxon>
        <taxon>Oscillospiraceae</taxon>
        <taxon>Anaerotruncus</taxon>
        <taxon>environmental samples</taxon>
    </lineage>
</organism>
<dbReference type="AlphaFoldDB" id="A0A6N2RGE8"/>
<feature type="binding site" evidence="2">
    <location>
        <position position="9"/>
    </location>
    <ligand>
        <name>Fe cation</name>
        <dbReference type="ChEBI" id="CHEBI:24875"/>
        <label>1</label>
    </ligand>
</feature>
<reference evidence="3" key="1">
    <citation type="submission" date="2019-11" db="EMBL/GenBank/DDBJ databases">
        <authorList>
            <person name="Feng L."/>
        </authorList>
    </citation>
    <scope>NUCLEOTIDE SEQUENCE</scope>
    <source>
        <strain evidence="3">AundefinedLFYP135</strain>
    </source>
</reference>
<dbReference type="GO" id="GO:0004113">
    <property type="term" value="F:2',3'-cyclic-nucleotide 3'-phosphodiesterase activity"/>
    <property type="evidence" value="ECO:0007669"/>
    <property type="project" value="TreeGrafter"/>
</dbReference>
<feature type="binding site" evidence="2">
    <location>
        <position position="40"/>
    </location>
    <ligand>
        <name>Fe cation</name>
        <dbReference type="ChEBI" id="CHEBI:24875"/>
        <label>2</label>
    </ligand>
</feature>
<dbReference type="NCBIfam" id="TIGR00282">
    <property type="entry name" value="TIGR00282 family metallophosphoesterase"/>
    <property type="match status" value="1"/>
</dbReference>
<dbReference type="CDD" id="cd07382">
    <property type="entry name" value="MPP_DR1281"/>
    <property type="match status" value="1"/>
</dbReference>
<dbReference type="EMBL" id="CACRSL010000003">
    <property type="protein sequence ID" value="VYS78875.1"/>
    <property type="molecule type" value="Genomic_DNA"/>
</dbReference>
<feature type="binding site" evidence="2">
    <location>
        <position position="149"/>
    </location>
    <ligand>
        <name>Fe cation</name>
        <dbReference type="ChEBI" id="CHEBI:24875"/>
        <label>2</label>
    </ligand>
</feature>
<proteinExistence type="predicted"/>
<feature type="binding site" evidence="2">
    <location>
        <position position="41"/>
    </location>
    <ligand>
        <name>Fe cation</name>
        <dbReference type="ChEBI" id="CHEBI:24875"/>
        <label>1</label>
    </ligand>
</feature>
<sequence>MIRVLMIGDVVGQGGCDAVRAKLPAFKRAQKIDLVVANGENSAEGNGILPHSAEHLFDSGVDVITTGNHALRRREIYEYFDEGKNLVRPANFHREAPGVGYLTLDFLRYQLCVVNLQGVVYMEPLENPFDCIDRILKEVKTPNILVDFHAEATSEKLALAYYLDGRVTAVVGTHTHVQTADEKVLPQGTGYITDLGMCGAEHSVLGVRPDLAIKRLRTHLPVRFENERENCILHGVVLEINEKTGKTNKIIRHEIK</sequence>
<dbReference type="Pfam" id="PF13277">
    <property type="entry name" value="YmdB"/>
    <property type="match status" value="1"/>
</dbReference>
<dbReference type="InterPro" id="IPR029052">
    <property type="entry name" value="Metallo-depent_PP-like"/>
</dbReference>
<feature type="binding site" evidence="2">
    <location>
        <position position="176"/>
    </location>
    <ligand>
        <name>Fe cation</name>
        <dbReference type="ChEBI" id="CHEBI:24875"/>
        <label>1</label>
    </ligand>
</feature>
<gene>
    <name evidence="3" type="ORF">AULFYP135_00372</name>
</gene>
<feature type="binding site" evidence="2">
    <location>
        <position position="174"/>
    </location>
    <ligand>
        <name>Fe cation</name>
        <dbReference type="ChEBI" id="CHEBI:24875"/>
        <label>2</label>
    </ligand>
</feature>
<feature type="binding site" evidence="2">
    <location>
        <position position="68"/>
    </location>
    <ligand>
        <name>Fe cation</name>
        <dbReference type="ChEBI" id="CHEBI:24875"/>
        <label>2</label>
    </ligand>
</feature>
<protein>
    <recommendedName>
        <fullName evidence="4">Metallophosphoesterase, MG_246/BB_0505 family</fullName>
    </recommendedName>
</protein>
<accession>A0A6N2RGE8</accession>
<dbReference type="PANTHER" id="PTHR36303:SF1">
    <property type="entry name" value="2',3'-CYCLIC-NUCLEOTIDE 2'-PHOSPHODIESTERASE"/>
    <property type="match status" value="1"/>
</dbReference>
<evidence type="ECO:0000313" key="3">
    <source>
        <dbReference type="EMBL" id="VYS78875.1"/>
    </source>
</evidence>
<dbReference type="PANTHER" id="PTHR36303">
    <property type="entry name" value="2',3'-CYCLIC-NUCLEOTIDE 2'-PHOSPHODIESTERASE"/>
    <property type="match status" value="1"/>
</dbReference>
<dbReference type="GO" id="GO:0046872">
    <property type="term" value="F:metal ion binding"/>
    <property type="evidence" value="ECO:0007669"/>
    <property type="project" value="UniProtKB-KW"/>
</dbReference>
<dbReference type="SUPFAM" id="SSF56300">
    <property type="entry name" value="Metallo-dependent phosphatases"/>
    <property type="match status" value="1"/>
</dbReference>
<dbReference type="InterPro" id="IPR005235">
    <property type="entry name" value="YmdB-like"/>
</dbReference>
<evidence type="ECO:0000256" key="2">
    <source>
        <dbReference type="PIRSR" id="PIRSR004789-51"/>
    </source>
</evidence>
<dbReference type="Gene3D" id="3.60.21.10">
    <property type="match status" value="1"/>
</dbReference>
<evidence type="ECO:0008006" key="4">
    <source>
        <dbReference type="Google" id="ProtNLM"/>
    </source>
</evidence>